<dbReference type="CDD" id="cd13540">
    <property type="entry name" value="PBP2_ModA_WtpA"/>
    <property type="match status" value="1"/>
</dbReference>
<dbReference type="Pfam" id="PF13531">
    <property type="entry name" value="SBP_bac_11"/>
    <property type="match status" value="1"/>
</dbReference>
<evidence type="ECO:0000256" key="1">
    <source>
        <dbReference type="ARBA" id="ARBA00009438"/>
    </source>
</evidence>
<dbReference type="Proteomes" id="UP000032336">
    <property type="component" value="Unassembled WGS sequence"/>
</dbReference>
<dbReference type="PANTHER" id="PTHR30632">
    <property type="entry name" value="MOLYBDATE-BINDING PERIPLASMIC PROTEIN"/>
    <property type="match status" value="1"/>
</dbReference>
<proteinExistence type="inferred from homology"/>
<dbReference type="EMBL" id="JXUW01000049">
    <property type="protein sequence ID" value="KJE75321.1"/>
    <property type="molecule type" value="Genomic_DNA"/>
</dbReference>
<dbReference type="RefSeq" id="WP_160290425.1">
    <property type="nucleotide sequence ID" value="NZ_JXUW01000049.1"/>
</dbReference>
<comment type="caution">
    <text evidence="2">The sequence shown here is derived from an EMBL/GenBank/DDBJ whole genome shotgun (WGS) entry which is preliminary data.</text>
</comment>
<comment type="similarity">
    <text evidence="1">Belongs to the bacterial solute-binding protein 1 family. WtpA subfamily.</text>
</comment>
<reference evidence="2 3" key="1">
    <citation type="submission" date="2015-01" db="EMBL/GenBank/DDBJ databases">
        <title>Draft genome of the acidophilic iron oxidizer Ferrimicrobium acidiphilum strain T23.</title>
        <authorList>
            <person name="Poehlein A."/>
            <person name="Eisen S."/>
            <person name="Schloemann M."/>
            <person name="Johnson B.D."/>
            <person name="Daniel R."/>
            <person name="Muehling M."/>
        </authorList>
    </citation>
    <scope>NUCLEOTIDE SEQUENCE [LARGE SCALE GENOMIC DNA]</scope>
    <source>
        <strain evidence="2 3">T23</strain>
    </source>
</reference>
<sequence>MSAALLAACGSNADSSTASHGQANVAYAGSLQLLNEHTVGPAFAKATGYGYSGRGAGSFGLSKEISSGEISPNVFESIGAAPITQLEPSRTSWYVSFAASPIVVVYNPHTSYAPTLKLISQGKLPLSRLFKLFASKGFLLGRTNPNTDPQGQAFYEMVELGVRRLHLPKGLVQQDLGPVDNPAQVFSETSLEARLEAGQLDAASAFESQAIQLHLPYISLPASINFGSSSLAKDYATASLTLSGGSVVHGVPLLVDATVLGHNATSAADAFVRYQLQTAGRRAFVHAGYNVFRPIFVGTRVPRSLRNTR</sequence>
<dbReference type="STRING" id="1121877.FEAC_29540"/>
<dbReference type="Gene3D" id="3.40.190.10">
    <property type="entry name" value="Periplasmic binding protein-like II"/>
    <property type="match status" value="2"/>
</dbReference>
<protein>
    <submittedName>
        <fullName evidence="2">Molybdate ABC transporter periplasmic substrate-binding protein</fullName>
    </submittedName>
</protein>
<dbReference type="InterPro" id="IPR050682">
    <property type="entry name" value="ModA/WtpA"/>
</dbReference>
<evidence type="ECO:0000313" key="3">
    <source>
        <dbReference type="Proteomes" id="UP000032336"/>
    </source>
</evidence>
<organism evidence="2 3">
    <name type="scientific">Ferrimicrobium acidiphilum DSM 19497</name>
    <dbReference type="NCBI Taxonomy" id="1121877"/>
    <lineage>
        <taxon>Bacteria</taxon>
        <taxon>Bacillati</taxon>
        <taxon>Actinomycetota</taxon>
        <taxon>Acidimicrobiia</taxon>
        <taxon>Acidimicrobiales</taxon>
        <taxon>Acidimicrobiaceae</taxon>
        <taxon>Ferrimicrobium</taxon>
    </lineage>
</organism>
<evidence type="ECO:0000313" key="2">
    <source>
        <dbReference type="EMBL" id="KJE75321.1"/>
    </source>
</evidence>
<dbReference type="GeneID" id="78373912"/>
<dbReference type="eggNOG" id="COG0725">
    <property type="taxonomic scope" value="Bacteria"/>
</dbReference>
<dbReference type="GO" id="GO:0030973">
    <property type="term" value="F:molybdate ion binding"/>
    <property type="evidence" value="ECO:0007669"/>
    <property type="project" value="TreeGrafter"/>
</dbReference>
<dbReference type="PANTHER" id="PTHR30632:SF16">
    <property type="entry name" value="MOLYBDATE_TUNGSTATE-BINDING PROTEIN WTPA"/>
    <property type="match status" value="1"/>
</dbReference>
<gene>
    <name evidence="2" type="ORF">FEAC_29540</name>
</gene>
<dbReference type="GO" id="GO:0015689">
    <property type="term" value="P:molybdate ion transport"/>
    <property type="evidence" value="ECO:0007669"/>
    <property type="project" value="TreeGrafter"/>
</dbReference>
<accession>A0A0D8FQA8</accession>
<dbReference type="SUPFAM" id="SSF53850">
    <property type="entry name" value="Periplasmic binding protein-like II"/>
    <property type="match status" value="1"/>
</dbReference>
<name>A0A0D8FQA8_9ACTN</name>
<dbReference type="AlphaFoldDB" id="A0A0D8FQA8"/>
<keyword evidence="3" id="KW-1185">Reference proteome</keyword>